<dbReference type="RefSeq" id="WP_119900525.1">
    <property type="nucleotide sequence ID" value="NZ_QNRC01000007.1"/>
</dbReference>
<dbReference type="GO" id="GO:0008146">
    <property type="term" value="F:sulfotransferase activity"/>
    <property type="evidence" value="ECO:0007669"/>
    <property type="project" value="InterPro"/>
</dbReference>
<dbReference type="InterPro" id="IPR027417">
    <property type="entry name" value="P-loop_NTPase"/>
</dbReference>
<sequence length="216" mass="24509">MIVSHRHRYIFVHIPKTGGTSLTLALEARVGRDDIILSDTPKGRNRRRRVQGTPSRGRLWKHSTLADIEGLVDPAIFADYLLVATVRNPWARAVSYHRWLRRQDFANPVVELARRLAFRDFLRQPLIRQQMALPARHYLSDGGGREHPALFLRLEHLEQDLPRLADRLGFDPGPLPHANRLGRGEDWRAAYDGPSAAIIAEAAAEDIARFGYAFDG</sequence>
<reference evidence="2" key="1">
    <citation type="submission" date="2018-09" db="EMBL/GenBank/DDBJ databases">
        <title>Paracoccus onubensis nov. sp. a moderate halophilic bacterium isolated from Gruta de las Maravillas (Aracena, Spain).</title>
        <authorList>
            <person name="Jurado V."/>
            <person name="Gutierrez-Patricio S."/>
            <person name="Gonzalez-Pimentel J.L."/>
            <person name="Miller A.Z."/>
            <person name="Laiz L."/>
            <person name="Saiz-Jimenez C."/>
        </authorList>
    </citation>
    <scope>NUCLEOTIDE SEQUENCE [LARGE SCALE GENOMIC DNA]</scope>
    <source>
        <strain evidence="2">DSM 26381</strain>
    </source>
</reference>
<gene>
    <name evidence="1" type="ORF">D3P05_19900</name>
</gene>
<dbReference type="OrthoDB" id="288532at2"/>
<dbReference type="Gene3D" id="3.40.50.300">
    <property type="entry name" value="P-loop containing nucleotide triphosphate hydrolases"/>
    <property type="match status" value="1"/>
</dbReference>
<dbReference type="EMBL" id="QZEW01000116">
    <property type="protein sequence ID" value="RJL05242.1"/>
    <property type="molecule type" value="Genomic_DNA"/>
</dbReference>
<dbReference type="GO" id="GO:0016020">
    <property type="term" value="C:membrane"/>
    <property type="evidence" value="ECO:0007669"/>
    <property type="project" value="InterPro"/>
</dbReference>
<proteinExistence type="predicted"/>
<comment type="caution">
    <text evidence="1">The sequence shown here is derived from an EMBL/GenBank/DDBJ whole genome shotgun (WGS) entry which is preliminary data.</text>
</comment>
<dbReference type="Pfam" id="PF03567">
    <property type="entry name" value="Sulfotransfer_2"/>
    <property type="match status" value="1"/>
</dbReference>
<dbReference type="Proteomes" id="UP000283587">
    <property type="component" value="Unassembled WGS sequence"/>
</dbReference>
<dbReference type="InterPro" id="IPR005331">
    <property type="entry name" value="Sulfotransferase"/>
</dbReference>
<dbReference type="SUPFAM" id="SSF52540">
    <property type="entry name" value="P-loop containing nucleoside triphosphate hydrolases"/>
    <property type="match status" value="1"/>
</dbReference>
<evidence type="ECO:0000313" key="1">
    <source>
        <dbReference type="EMBL" id="RJL05242.1"/>
    </source>
</evidence>
<accession>A0A418ZXH8</accession>
<evidence type="ECO:0000313" key="2">
    <source>
        <dbReference type="Proteomes" id="UP000283587"/>
    </source>
</evidence>
<dbReference type="AlphaFoldDB" id="A0A418ZXH8"/>
<name>A0A418ZXH8_9RHOB</name>
<keyword evidence="2" id="KW-1185">Reference proteome</keyword>
<protein>
    <submittedName>
        <fullName evidence="1">Type II secretory pathway, pullulanase PulA</fullName>
    </submittedName>
</protein>
<organism evidence="1 2">
    <name type="scientific">Paracoccus siganidrum</name>
    <dbReference type="NCBI Taxonomy" id="1276757"/>
    <lineage>
        <taxon>Bacteria</taxon>
        <taxon>Pseudomonadati</taxon>
        <taxon>Pseudomonadota</taxon>
        <taxon>Alphaproteobacteria</taxon>
        <taxon>Rhodobacterales</taxon>
        <taxon>Paracoccaceae</taxon>
        <taxon>Paracoccus</taxon>
    </lineage>
</organism>